<evidence type="ECO:0000256" key="1">
    <source>
        <dbReference type="ARBA" id="ARBA00022491"/>
    </source>
</evidence>
<dbReference type="AlphaFoldDB" id="A0A255G9J4"/>
<dbReference type="PRINTS" id="PR00455">
    <property type="entry name" value="HTHTETR"/>
</dbReference>
<dbReference type="InterPro" id="IPR039538">
    <property type="entry name" value="BetI_C"/>
</dbReference>
<proteinExistence type="predicted"/>
<dbReference type="InterPro" id="IPR050109">
    <property type="entry name" value="HTH-type_TetR-like_transc_reg"/>
</dbReference>
<evidence type="ECO:0000313" key="7">
    <source>
        <dbReference type="EMBL" id="OYO09524.1"/>
    </source>
</evidence>
<evidence type="ECO:0000256" key="5">
    <source>
        <dbReference type="PROSITE-ProRule" id="PRU00335"/>
    </source>
</evidence>
<protein>
    <recommendedName>
        <fullName evidence="6">HTH tetR-type domain-containing protein</fullName>
    </recommendedName>
</protein>
<evidence type="ECO:0000259" key="6">
    <source>
        <dbReference type="PROSITE" id="PS50977"/>
    </source>
</evidence>
<evidence type="ECO:0000313" key="8">
    <source>
        <dbReference type="Proteomes" id="UP000215896"/>
    </source>
</evidence>
<name>A0A255G9J4_9ACTN</name>
<dbReference type="GO" id="GO:0003700">
    <property type="term" value="F:DNA-binding transcription factor activity"/>
    <property type="evidence" value="ECO:0007669"/>
    <property type="project" value="TreeGrafter"/>
</dbReference>
<organism evidence="7 8">
    <name type="scientific">Enemella evansiae</name>
    <dbReference type="NCBI Taxonomy" id="2016499"/>
    <lineage>
        <taxon>Bacteria</taxon>
        <taxon>Bacillati</taxon>
        <taxon>Actinomycetota</taxon>
        <taxon>Actinomycetes</taxon>
        <taxon>Propionibacteriales</taxon>
        <taxon>Propionibacteriaceae</taxon>
        <taxon>Enemella</taxon>
    </lineage>
</organism>
<dbReference type="OrthoDB" id="7252896at2"/>
<keyword evidence="2" id="KW-0805">Transcription regulation</keyword>
<dbReference type="SUPFAM" id="SSF48498">
    <property type="entry name" value="Tetracyclin repressor-like, C-terminal domain"/>
    <property type="match status" value="1"/>
</dbReference>
<reference evidence="7 8" key="1">
    <citation type="submission" date="2017-07" db="EMBL/GenBank/DDBJ databases">
        <title>Draft whole genome sequences of clinical Proprionibacteriaceae strains.</title>
        <authorList>
            <person name="Bernier A.-M."/>
            <person name="Bernard K."/>
            <person name="Domingo M.-C."/>
        </authorList>
    </citation>
    <scope>NUCLEOTIDE SEQUENCE [LARGE SCALE GENOMIC DNA]</scope>
    <source>
        <strain evidence="7 8">NML 030167</strain>
    </source>
</reference>
<dbReference type="Pfam" id="PF13977">
    <property type="entry name" value="TetR_C_6"/>
    <property type="match status" value="1"/>
</dbReference>
<dbReference type="Proteomes" id="UP000215896">
    <property type="component" value="Unassembled WGS sequence"/>
</dbReference>
<accession>A0A255G9J4</accession>
<dbReference type="GO" id="GO:0000976">
    <property type="term" value="F:transcription cis-regulatory region binding"/>
    <property type="evidence" value="ECO:0007669"/>
    <property type="project" value="TreeGrafter"/>
</dbReference>
<feature type="DNA-binding region" description="H-T-H motif" evidence="5">
    <location>
        <begin position="61"/>
        <end position="80"/>
    </location>
</feature>
<dbReference type="PANTHER" id="PTHR30055:SF241">
    <property type="entry name" value="TRANSCRIPTIONAL REGULATORY PROTEIN"/>
    <property type="match status" value="1"/>
</dbReference>
<evidence type="ECO:0000256" key="3">
    <source>
        <dbReference type="ARBA" id="ARBA00023125"/>
    </source>
</evidence>
<comment type="caution">
    <text evidence="7">The sequence shown here is derived from an EMBL/GenBank/DDBJ whole genome shotgun (WGS) entry which is preliminary data.</text>
</comment>
<dbReference type="Pfam" id="PF00440">
    <property type="entry name" value="TetR_N"/>
    <property type="match status" value="1"/>
</dbReference>
<feature type="domain" description="HTH tetR-type" evidence="6">
    <location>
        <begin position="38"/>
        <end position="98"/>
    </location>
</feature>
<dbReference type="InterPro" id="IPR001647">
    <property type="entry name" value="HTH_TetR"/>
</dbReference>
<dbReference type="InterPro" id="IPR036271">
    <property type="entry name" value="Tet_transcr_reg_TetR-rel_C_sf"/>
</dbReference>
<dbReference type="SUPFAM" id="SSF46689">
    <property type="entry name" value="Homeodomain-like"/>
    <property type="match status" value="1"/>
</dbReference>
<keyword evidence="1" id="KW-0678">Repressor</keyword>
<keyword evidence="8" id="KW-1185">Reference proteome</keyword>
<keyword evidence="3 5" id="KW-0238">DNA-binding</keyword>
<sequence>MVQSSTIVPLDTDGIQYFRYRTRVTARRKPAASRPTREQTREQVLTAAAEVFSTSGFTGATLDQIAAAGGLTKGAIYSSFGGKEDLFFEVLRARTRERLLAAREIRDTSAPFSGTEVGRLLERFTVDDPTWHLALIQFWATVTNAPDPARHAELRRMRGELRGDIEALLVEGGVPAERARWLAVAILALSNGLAIERAIDPEATEGVFGTALDAWTSDPAPPGSPE</sequence>
<dbReference type="PANTHER" id="PTHR30055">
    <property type="entry name" value="HTH-TYPE TRANSCRIPTIONAL REGULATOR RUTR"/>
    <property type="match status" value="1"/>
</dbReference>
<dbReference type="PROSITE" id="PS50977">
    <property type="entry name" value="HTH_TETR_2"/>
    <property type="match status" value="1"/>
</dbReference>
<dbReference type="Gene3D" id="1.10.357.10">
    <property type="entry name" value="Tetracycline Repressor, domain 2"/>
    <property type="match status" value="1"/>
</dbReference>
<evidence type="ECO:0000256" key="2">
    <source>
        <dbReference type="ARBA" id="ARBA00023015"/>
    </source>
</evidence>
<evidence type="ECO:0000256" key="4">
    <source>
        <dbReference type="ARBA" id="ARBA00023163"/>
    </source>
</evidence>
<dbReference type="InterPro" id="IPR009057">
    <property type="entry name" value="Homeodomain-like_sf"/>
</dbReference>
<gene>
    <name evidence="7" type="ORF">CGZ94_17775</name>
</gene>
<keyword evidence="4" id="KW-0804">Transcription</keyword>
<dbReference type="EMBL" id="NMVO01000017">
    <property type="protein sequence ID" value="OYO09524.1"/>
    <property type="molecule type" value="Genomic_DNA"/>
</dbReference>